<protein>
    <submittedName>
        <fullName evidence="1">Uncharacterized protein</fullName>
    </submittedName>
</protein>
<dbReference type="InterPro" id="IPR046611">
    <property type="entry name" value="DUF6670"/>
</dbReference>
<name>A0A2N0W9I2_9GAMM</name>
<reference evidence="1 2" key="1">
    <citation type="submission" date="2017-12" db="EMBL/GenBank/DDBJ databases">
        <title>Draft Genome sequences of multiple microbial strains isolated from spacecraft associated surfaces.</title>
        <authorList>
            <person name="Seuylemezian A."/>
            <person name="Vaishampayan P."/>
            <person name="Venkateswaran K."/>
        </authorList>
    </citation>
    <scope>NUCLEOTIDE SEQUENCE [LARGE SCALE GENOMIC DNA]</scope>
    <source>
        <strain evidence="1 2">2P01AA</strain>
    </source>
</reference>
<gene>
    <name evidence="1" type="ORF">CW311_19840</name>
</gene>
<dbReference type="AlphaFoldDB" id="A0A2N0W9I2"/>
<proteinExistence type="predicted"/>
<accession>A0A2N0W9I2</accession>
<comment type="caution">
    <text evidence="1">The sequence shown here is derived from an EMBL/GenBank/DDBJ whole genome shotgun (WGS) entry which is preliminary data.</text>
</comment>
<organism evidence="1 2">
    <name type="scientific">Acinetobacter proteolyticus</name>
    <dbReference type="NCBI Taxonomy" id="1776741"/>
    <lineage>
        <taxon>Bacteria</taxon>
        <taxon>Pseudomonadati</taxon>
        <taxon>Pseudomonadota</taxon>
        <taxon>Gammaproteobacteria</taxon>
        <taxon>Moraxellales</taxon>
        <taxon>Moraxellaceae</taxon>
        <taxon>Acinetobacter</taxon>
    </lineage>
</organism>
<evidence type="ECO:0000313" key="1">
    <source>
        <dbReference type="EMBL" id="PKF31136.1"/>
    </source>
</evidence>
<dbReference type="Pfam" id="PF20375">
    <property type="entry name" value="DUF6670"/>
    <property type="match status" value="1"/>
</dbReference>
<dbReference type="Proteomes" id="UP000233553">
    <property type="component" value="Unassembled WGS sequence"/>
</dbReference>
<dbReference type="EMBL" id="PISJ01000026">
    <property type="protein sequence ID" value="PKF31136.1"/>
    <property type="molecule type" value="Genomic_DNA"/>
</dbReference>
<dbReference type="RefSeq" id="WP_101237610.1">
    <property type="nucleotide sequence ID" value="NZ_PISJ01000026.1"/>
</dbReference>
<evidence type="ECO:0000313" key="2">
    <source>
        <dbReference type="Proteomes" id="UP000233553"/>
    </source>
</evidence>
<sequence length="353" mass="41387">MPILMNNNQLKQLNLNKSDALTFHPPKGLFKIVYQALILPNLPEPFHYLNFISLIGQPRIPICYNASAITTTAIDTATVLVASSLSTVGHLKSYSAKEQCQLEQDRYQFLDVDHIQVDFPNYYFKRDDEELSCQLKVNIGTDIENHSALQWGVGDYWYVRCQCEGEITYKKQHYQIEAQGILKHARAIYLPFIAFHFFTYQVIQVNADLQIILSELRNQWNNIVFSRIEIQSNEQNSVLYDHQVIFDVTRVYPKVQTPNGREMYLPREFIWQYSEKDEVVFQLQAQSRGDYKFGLAAGYVGSFYYQLLWDNDSYEGTGYCEYIDCRPLHWQEKNKTEQKIDQTAHFQPYLCKK</sequence>